<dbReference type="PANTHER" id="PTHR37610">
    <property type="entry name" value="CCHC-TYPE DOMAIN-CONTAINING PROTEIN"/>
    <property type="match status" value="1"/>
</dbReference>
<dbReference type="InterPro" id="IPR029472">
    <property type="entry name" value="Copia-like_N"/>
</dbReference>
<keyword evidence="4" id="KW-1185">Reference proteome</keyword>
<evidence type="ECO:0000313" key="3">
    <source>
        <dbReference type="EMBL" id="WVZ04365.1"/>
    </source>
</evidence>
<sequence>MSSTPPPSPKNSDNEGPKTENRVHEATDPTMNPSSPFFIHPSEGPSSVSITPVLDGTNYQSWSRAIRMVLISKNKMAFLLGTIPVPKVEEPIYSAWERCNTLVMSWLLNSVTPSIAQSVIFLECAIDIWNDLRERFSQGDLLRIAALQEEIYGLSQGICSGVALVLLPLSKEPPTRNVPIVTVLDTLLTCVGGKHGYPPGHPRYPGRPKFNRDASGSYSINNAIVIEPTEGGNGSEKEGGPITLTHAQYQTLMSLLQPQQQKNASDVIGPNSLVQPNRMNLIHTPNAQQHPESS</sequence>
<feature type="compositionally biased region" description="Basic and acidic residues" evidence="1">
    <location>
        <begin position="12"/>
        <end position="27"/>
    </location>
</feature>
<reference evidence="3 4" key="1">
    <citation type="journal article" date="2023" name="Life. Sci Alliance">
        <title>Evolutionary insights into 3D genome organization and epigenetic landscape of Vigna mungo.</title>
        <authorList>
            <person name="Junaid A."/>
            <person name="Singh B."/>
            <person name="Bhatia S."/>
        </authorList>
    </citation>
    <scope>NUCLEOTIDE SEQUENCE [LARGE SCALE GENOMIC DNA]</scope>
    <source>
        <strain evidence="3">Urdbean</strain>
    </source>
</reference>
<name>A0AAQ3N6K4_VIGMU</name>
<evidence type="ECO:0000313" key="4">
    <source>
        <dbReference type="Proteomes" id="UP001374535"/>
    </source>
</evidence>
<evidence type="ECO:0000256" key="1">
    <source>
        <dbReference type="SAM" id="MobiDB-lite"/>
    </source>
</evidence>
<dbReference type="PANTHER" id="PTHR37610:SF55">
    <property type="entry name" value="RETROTRANSPOSON COPIA-LIKE N-TERMINAL DOMAIN-CONTAINING PROTEIN"/>
    <property type="match status" value="1"/>
</dbReference>
<accession>A0AAQ3N6K4</accession>
<dbReference type="Pfam" id="PF14244">
    <property type="entry name" value="Retrotran_gag_3"/>
    <property type="match status" value="1"/>
</dbReference>
<gene>
    <name evidence="3" type="ORF">V8G54_025171</name>
</gene>
<feature type="domain" description="Retrotransposon Copia-like N-terminal" evidence="2">
    <location>
        <begin position="40"/>
        <end position="87"/>
    </location>
</feature>
<dbReference type="EMBL" id="CP144694">
    <property type="protein sequence ID" value="WVZ04365.1"/>
    <property type="molecule type" value="Genomic_DNA"/>
</dbReference>
<organism evidence="3 4">
    <name type="scientific">Vigna mungo</name>
    <name type="common">Black gram</name>
    <name type="synonym">Phaseolus mungo</name>
    <dbReference type="NCBI Taxonomy" id="3915"/>
    <lineage>
        <taxon>Eukaryota</taxon>
        <taxon>Viridiplantae</taxon>
        <taxon>Streptophyta</taxon>
        <taxon>Embryophyta</taxon>
        <taxon>Tracheophyta</taxon>
        <taxon>Spermatophyta</taxon>
        <taxon>Magnoliopsida</taxon>
        <taxon>eudicotyledons</taxon>
        <taxon>Gunneridae</taxon>
        <taxon>Pentapetalae</taxon>
        <taxon>rosids</taxon>
        <taxon>fabids</taxon>
        <taxon>Fabales</taxon>
        <taxon>Fabaceae</taxon>
        <taxon>Papilionoideae</taxon>
        <taxon>50 kb inversion clade</taxon>
        <taxon>NPAAA clade</taxon>
        <taxon>indigoferoid/millettioid clade</taxon>
        <taxon>Phaseoleae</taxon>
        <taxon>Vigna</taxon>
    </lineage>
</organism>
<dbReference type="Proteomes" id="UP001374535">
    <property type="component" value="Chromosome 7"/>
</dbReference>
<feature type="non-terminal residue" evidence="3">
    <location>
        <position position="294"/>
    </location>
</feature>
<dbReference type="AlphaFoldDB" id="A0AAQ3N6K4"/>
<evidence type="ECO:0000259" key="2">
    <source>
        <dbReference type="Pfam" id="PF14244"/>
    </source>
</evidence>
<feature type="region of interest" description="Disordered" evidence="1">
    <location>
        <begin position="1"/>
        <end position="34"/>
    </location>
</feature>
<proteinExistence type="predicted"/>
<protein>
    <recommendedName>
        <fullName evidence="2">Retrotransposon Copia-like N-terminal domain-containing protein</fullName>
    </recommendedName>
</protein>